<organism evidence="2 3">
    <name type="scientific">Roseinatronobacter domitianus</name>
    <dbReference type="NCBI Taxonomy" id="2940293"/>
    <lineage>
        <taxon>Bacteria</taxon>
        <taxon>Pseudomonadati</taxon>
        <taxon>Pseudomonadota</taxon>
        <taxon>Alphaproteobacteria</taxon>
        <taxon>Rhodobacterales</taxon>
        <taxon>Paracoccaceae</taxon>
        <taxon>Roseinatronobacter</taxon>
    </lineage>
</organism>
<gene>
    <name evidence="2" type="ORF">M3N55_16055</name>
</gene>
<dbReference type="Gene3D" id="1.10.287.1490">
    <property type="match status" value="1"/>
</dbReference>
<accession>A0ABT0M5V0</accession>
<feature type="region of interest" description="Disordered" evidence="1">
    <location>
        <begin position="1"/>
        <end position="175"/>
    </location>
</feature>
<dbReference type="RefSeq" id="WP_249060886.1">
    <property type="nucleotide sequence ID" value="NZ_JALZWP010000031.1"/>
</dbReference>
<feature type="compositionally biased region" description="Low complexity" evidence="1">
    <location>
        <begin position="165"/>
        <end position="175"/>
    </location>
</feature>
<feature type="compositionally biased region" description="Low complexity" evidence="1">
    <location>
        <begin position="7"/>
        <end position="16"/>
    </location>
</feature>
<name>A0ABT0M5V0_9RHOB</name>
<evidence type="ECO:0000313" key="2">
    <source>
        <dbReference type="EMBL" id="MCL1630230.1"/>
    </source>
</evidence>
<proteinExistence type="predicted"/>
<sequence>MARRTTSKTGTSKQGTPPRRPRTAKATSEAATPKDDTNAPQDSADASATMADAGLPDASKTAPEDAVVAPETPEIAPLADGPAQMGDDTVTAPETSDQPESAAEDTTPQATAEIEAAPDSLDVQAEKPDAPEAAESTLSETGDAPATTPDATTLEPVTDSKPDIQPTAPVAPTPQANRGGFFPMLLGGLVAGGIGYGAHVYQTAQQPAVGGDLDALRAELIDLRATMAQGSDLSALESQIAALEPSVVPELSALEAAMEDLRAQIAALPAPTDTSDLQAQIEALNAEAPVDLGPVQDSLAALEAAYAPLPDQIAALQADMDDLRKLATEEVVQAEAAVDSAMASAGLDRIRAALVTGAPFEDAIAQLMQAGVDVPAALQDAAGGVQTVEALQGSYDPAARAALAASLQSAPADSATEKLGNFFRAQIGARSLAPREGDDPDAITARAGVAVADGDLAAARDELASLPEAGRAAISDWLGAVETRLNAAAALDALQAENTTE</sequence>
<evidence type="ECO:0000313" key="3">
    <source>
        <dbReference type="Proteomes" id="UP001202550"/>
    </source>
</evidence>
<dbReference type="Proteomes" id="UP001202550">
    <property type="component" value="Unassembled WGS sequence"/>
</dbReference>
<evidence type="ECO:0008006" key="4">
    <source>
        <dbReference type="Google" id="ProtNLM"/>
    </source>
</evidence>
<feature type="compositionally biased region" description="Low complexity" evidence="1">
    <location>
        <begin position="42"/>
        <end position="53"/>
    </location>
</feature>
<evidence type="ECO:0000256" key="1">
    <source>
        <dbReference type="SAM" id="MobiDB-lite"/>
    </source>
</evidence>
<reference evidence="2 3" key="1">
    <citation type="submission" date="2022-05" db="EMBL/GenBank/DDBJ databases">
        <title>Seasonal and diel survey of microbial diversity of the Tyrrhenian coast.</title>
        <authorList>
            <person name="Gattoni G."/>
            <person name="Corral P."/>
        </authorList>
    </citation>
    <scope>NUCLEOTIDE SEQUENCE [LARGE SCALE GENOMIC DNA]</scope>
    <source>
        <strain evidence="2 3">V10</strain>
    </source>
</reference>
<feature type="compositionally biased region" description="Low complexity" evidence="1">
    <location>
        <begin position="143"/>
        <end position="153"/>
    </location>
</feature>
<feature type="compositionally biased region" description="Polar residues" evidence="1">
    <location>
        <begin position="92"/>
        <end position="110"/>
    </location>
</feature>
<comment type="caution">
    <text evidence="2">The sequence shown here is derived from an EMBL/GenBank/DDBJ whole genome shotgun (WGS) entry which is preliminary data.</text>
</comment>
<protein>
    <recommendedName>
        <fullName evidence="4">Inner membrane protein</fullName>
    </recommendedName>
</protein>
<keyword evidence="3" id="KW-1185">Reference proteome</keyword>
<dbReference type="EMBL" id="JALZWP010000031">
    <property type="protein sequence ID" value="MCL1630230.1"/>
    <property type="molecule type" value="Genomic_DNA"/>
</dbReference>